<dbReference type="AlphaFoldDB" id="A0AAV9I6P1"/>
<dbReference type="Proteomes" id="UP001300502">
    <property type="component" value="Unassembled WGS sequence"/>
</dbReference>
<reference evidence="1 2" key="1">
    <citation type="submission" date="2022-07" db="EMBL/GenBank/DDBJ databases">
        <title>Genome-wide signatures of adaptation to extreme environments.</title>
        <authorList>
            <person name="Cho C.H."/>
            <person name="Yoon H.S."/>
        </authorList>
    </citation>
    <scope>NUCLEOTIDE SEQUENCE [LARGE SCALE GENOMIC DNA]</scope>
    <source>
        <strain evidence="1 2">108.79 E11</strain>
    </source>
</reference>
<gene>
    <name evidence="1" type="ORF">GAYE_FCTG49G0050</name>
</gene>
<accession>A0AAV9I6P1</accession>
<comment type="caution">
    <text evidence="1">The sequence shown here is derived from an EMBL/GenBank/DDBJ whole genome shotgun (WGS) entry which is preliminary data.</text>
</comment>
<evidence type="ECO:0000313" key="1">
    <source>
        <dbReference type="EMBL" id="KAK4522171.1"/>
    </source>
</evidence>
<sequence>MMCLRNLQSTETLWNQVAMEWDLNTLQQRISDVAFVFCRPMQRGDHNQAMARALGTAQALLTLHSMDAQQRNIWNTYIEETWEEWKSQEDTCENAPSYNAIYMWCLLMMLDLYPNQLKYFMHSKRARFVFERYRDQISPSFCTIPKYGDDGGPGDLFFRSADAWPAIFEKVASIFQDDTFQWAALQIFRGEKDGKHHPTRQPQMLFMLAMASNWKSSVPKVLTPTAGSSILHRRRDIPSMPEKVNIADKIVLAQSRYPGTPFAMFEIFSRGHHSHFHPGSLIWYDNGQHAMFTSLGYHNGYQHQANSVFIDRYEPQRYWYDSTNIYGEWQLCSIPTALLKPFTSENRRLRIIEGITYRFENPTNSPIHLQIANVHLEGPFESLFLEHFDDPRFHMRNAQVVQTRSTDNTEFQTFLDISALPGVSFNSTDKNTAVAPEHVVFDSEILPYLKFWWRIECPGTVCLKQSSFIVRTSDALYDITPLNPKFLLHFDDQSSVVLHNSEGDQLARFRFFHYGEDEIEFGRFAVLLKEGILLVIDKVSTPDGSRIFRDKASVIWHVLGTEVAQELTLFQRENSQNCFNSIWAELCGFPHVSSLRSRKIDPDASLLFITPQQNNQTFVLVEPAFWGVTPKSIVMGQRLETSDKYLTFVSLFYPKKKSRDSENIVAQTMWNELSSSRICVSLQTFILPLQLDISLDFSGAPEWRVSRS</sequence>
<dbReference type="EMBL" id="JANCYU010000001">
    <property type="protein sequence ID" value="KAK4522171.1"/>
    <property type="molecule type" value="Genomic_DNA"/>
</dbReference>
<keyword evidence="2" id="KW-1185">Reference proteome</keyword>
<evidence type="ECO:0008006" key="3">
    <source>
        <dbReference type="Google" id="ProtNLM"/>
    </source>
</evidence>
<name>A0AAV9I6P1_9RHOD</name>
<proteinExistence type="predicted"/>
<protein>
    <recommendedName>
        <fullName evidence="3">Heparin-sulfate lyase N-terminal domain-containing protein</fullName>
    </recommendedName>
</protein>
<evidence type="ECO:0000313" key="2">
    <source>
        <dbReference type="Proteomes" id="UP001300502"/>
    </source>
</evidence>
<organism evidence="1 2">
    <name type="scientific">Galdieria yellowstonensis</name>
    <dbReference type="NCBI Taxonomy" id="3028027"/>
    <lineage>
        <taxon>Eukaryota</taxon>
        <taxon>Rhodophyta</taxon>
        <taxon>Bangiophyceae</taxon>
        <taxon>Galdieriales</taxon>
        <taxon>Galdieriaceae</taxon>
        <taxon>Galdieria</taxon>
    </lineage>
</organism>